<dbReference type="Gene3D" id="3.40.50.300">
    <property type="entry name" value="P-loop containing nucleotide triphosphate hydrolases"/>
    <property type="match status" value="1"/>
</dbReference>
<dbReference type="PANTHER" id="PTHR47691">
    <property type="entry name" value="REGULATOR-RELATED"/>
    <property type="match status" value="1"/>
</dbReference>
<evidence type="ECO:0000313" key="4">
    <source>
        <dbReference type="Proteomes" id="UP001631957"/>
    </source>
</evidence>
<accession>A0ABW9HRM5</accession>
<dbReference type="Pfam" id="PF13401">
    <property type="entry name" value="AAA_22"/>
    <property type="match status" value="1"/>
</dbReference>
<dbReference type="SUPFAM" id="SSF52540">
    <property type="entry name" value="P-loop containing nucleoside triphosphate hydrolases"/>
    <property type="match status" value="1"/>
</dbReference>
<keyword evidence="4" id="KW-1185">Reference proteome</keyword>
<reference evidence="3 4" key="1">
    <citation type="submission" date="2024-12" db="EMBL/GenBank/DDBJ databases">
        <title>Forecasting of Potato common scab and diversities of Pathogenic streptomyces spp. in china.</title>
        <authorList>
            <person name="Handique U."/>
            <person name="Wu J."/>
        </authorList>
    </citation>
    <scope>NUCLEOTIDE SEQUENCE [LARGE SCALE GENOMIC DNA]</scope>
    <source>
        <strain evidence="3 4">ZRIMU1530</strain>
    </source>
</reference>
<dbReference type="SUPFAM" id="SSF48452">
    <property type="entry name" value="TPR-like"/>
    <property type="match status" value="2"/>
</dbReference>
<organism evidence="3 4">
    <name type="scientific">Streptomyces niveiscabiei</name>
    <dbReference type="NCBI Taxonomy" id="164115"/>
    <lineage>
        <taxon>Bacteria</taxon>
        <taxon>Bacillati</taxon>
        <taxon>Actinomycetota</taxon>
        <taxon>Actinomycetes</taxon>
        <taxon>Kitasatosporales</taxon>
        <taxon>Streptomycetaceae</taxon>
        <taxon>Streptomyces</taxon>
    </lineage>
</organism>
<dbReference type="Gene3D" id="1.25.40.10">
    <property type="entry name" value="Tetratricopeptide repeat domain"/>
    <property type="match status" value="2"/>
</dbReference>
<dbReference type="InterPro" id="IPR027417">
    <property type="entry name" value="P-loop_NTPase"/>
</dbReference>
<feature type="repeat" description="TPR" evidence="1">
    <location>
        <begin position="678"/>
        <end position="711"/>
    </location>
</feature>
<dbReference type="RefSeq" id="WP_409121335.1">
    <property type="nucleotide sequence ID" value="NZ_JBJVNI010000006.1"/>
</dbReference>
<dbReference type="Proteomes" id="UP001631957">
    <property type="component" value="Unassembled WGS sequence"/>
</dbReference>
<comment type="caution">
    <text evidence="3">The sequence shown here is derived from an EMBL/GenBank/DDBJ whole genome shotgun (WGS) entry which is preliminary data.</text>
</comment>
<protein>
    <submittedName>
        <fullName evidence="3">NB-ARC domain-containing protein</fullName>
    </submittedName>
</protein>
<dbReference type="InterPro" id="IPR019734">
    <property type="entry name" value="TPR_rpt"/>
</dbReference>
<dbReference type="PROSITE" id="PS50005">
    <property type="entry name" value="TPR"/>
    <property type="match status" value="1"/>
</dbReference>
<evidence type="ECO:0000313" key="3">
    <source>
        <dbReference type="EMBL" id="MFM9609660.1"/>
    </source>
</evidence>
<evidence type="ECO:0000256" key="1">
    <source>
        <dbReference type="PROSITE-ProRule" id="PRU00339"/>
    </source>
</evidence>
<dbReference type="PANTHER" id="PTHR47691:SF3">
    <property type="entry name" value="HTH-TYPE TRANSCRIPTIONAL REGULATOR RV0890C-RELATED"/>
    <property type="match status" value="1"/>
</dbReference>
<sequence length="769" mass="83274">MSLLIGMATSAVTTVASGALSGAGGEAGRRISERLYGLLSRARPGEAATLPVTEAECADAARDLDELSRRSGELAEEVGAWLREATRFAQRTTPTVVARPRMLPPSTSVFTDREDVVEWIETLPGEGDGPFVGVLTGPGGIGKTAVAVRGGTRLRERFPDGDLFVDLAGDSAATALTPSDVLARFLEALGVAPDRVPGDEARQRDLYRTLTADRRLFVVLDNAHDDAQVMPLVPASPTSLTLVTSRHRLARLTAHYGARPRTVGPLATEDAMLLLERTVGRAAPETAVRAVAEATGGYPLAVCTTGAGLAEREHLSWERVARELRRTEEDTSPMTHDPVRLALDVSYGELPPDTAAFYRALGAGAWPVITLQIAAAAAGITEDAENTARGQLEHLAQVHLLEEIEEERYRFHDATRAHARELAHTEDGLGRTAAAVRRVAVALLKSTAIQDHRVMPLRWRLGPAYDGLRAQSPDGKKALEELSRERENVAAVIRAAAHHGFDELVWQLCEATWSLHLRLGFHAQWIDTHLLGVEAARRQAEEFGDRRAVGRMRVQLAFAYMGVGRADDAARELADAVAADRACGHHRGEASAIETAGLLQLRLWNWREAAQRFQEARAVWARVADGDDGSDDKERAIALLDLHTGRAETGAGDFSAALARLNGALVGFRSLGDVHNEGRVYTCLGELHRNAGDLEQALVCLDQAVRIMESEGARPQHADAVELRADVYRRAGRKAEEAADLRVAQEWYEDNGDAAGAGRVRERLAELAV</sequence>
<dbReference type="EMBL" id="JBJVNI010000006">
    <property type="protein sequence ID" value="MFM9609660.1"/>
    <property type="molecule type" value="Genomic_DNA"/>
</dbReference>
<dbReference type="InterPro" id="IPR011990">
    <property type="entry name" value="TPR-like_helical_dom_sf"/>
</dbReference>
<name>A0ABW9HRM5_9ACTN</name>
<evidence type="ECO:0000259" key="2">
    <source>
        <dbReference type="Pfam" id="PF13401"/>
    </source>
</evidence>
<gene>
    <name evidence="3" type="ORF">ACKI18_13205</name>
</gene>
<proteinExistence type="predicted"/>
<dbReference type="PRINTS" id="PR00364">
    <property type="entry name" value="DISEASERSIST"/>
</dbReference>
<dbReference type="InterPro" id="IPR049945">
    <property type="entry name" value="AAA_22"/>
</dbReference>
<feature type="domain" description="ORC1/DEAH AAA+ ATPase" evidence="2">
    <location>
        <begin position="132"/>
        <end position="225"/>
    </location>
</feature>
<keyword evidence="1" id="KW-0802">TPR repeat</keyword>